<dbReference type="AlphaFoldDB" id="A0A806XII5"/>
<accession>A0A806XII5</accession>
<dbReference type="Gene3D" id="3.40.50.12780">
    <property type="entry name" value="N-terminal domain of ligase-like"/>
    <property type="match status" value="1"/>
</dbReference>
<sequence>MSRTLPLSQWLSTDRPDDTLVAWQGARQWTLKNLRGDVARLQAQLQAHPGMRWALCAENSYLFLVALLALLHSGKTPVIPGHQRPAWLEEQRDRLDGVISETPVAFSKTVITVECGENPAHPLPPVDPDATIELYTSGSTGEPQRVVKPVALLDAEAALVAGRFAARLDGCRVVSSVTPQHLYGLTFRLFMPMALGLPLHAAMLQFPEQLAALDGAHTYAFISSPAFLKRLDPALTPPPLAFLLSAGGAFAWPDVKRTAAWCNVWADEIYGSTETGVIAWRQRTDNSTAWQLFPDVILRAEGDGWRVLSPLIADSEGLPLDDRLEFVSDGFRIAGRRDRVVKIEEKRVSLSDVEQRLRALEGVRDAAVVPLLHRNRQTTGAVLVLDEAALAQWRQHPGETERQWRQALRRWLEPVAIPRCWRVVDAIPVNSLNKRVYDKLQELFNDAP</sequence>
<dbReference type="InterPro" id="IPR045851">
    <property type="entry name" value="AMP-bd_C_sf"/>
</dbReference>
<protein>
    <submittedName>
        <fullName evidence="2">AMP-dependent synthetase</fullName>
    </submittedName>
</protein>
<dbReference type="SUPFAM" id="SSF56801">
    <property type="entry name" value="Acetyl-CoA synthetase-like"/>
    <property type="match status" value="1"/>
</dbReference>
<gene>
    <name evidence="2" type="ORF">AO703_20090</name>
</gene>
<dbReference type="InterPro" id="IPR000873">
    <property type="entry name" value="AMP-dep_synth/lig_dom"/>
</dbReference>
<reference evidence="3" key="1">
    <citation type="submission" date="2015-10" db="EMBL/GenBank/DDBJ databases">
        <title>Complete Genome Sequencing of Klebsiella sp. strain G5.</title>
        <authorList>
            <person name="Chan K.-G."/>
            <person name="Chen J.-W."/>
        </authorList>
    </citation>
    <scope>NUCLEOTIDE SEQUENCE [LARGE SCALE GENOMIC DNA]</scope>
    <source>
        <strain evidence="3">G5</strain>
    </source>
</reference>
<dbReference type="RefSeq" id="WP_062742237.1">
    <property type="nucleotide sequence ID" value="NZ_CP012871.1"/>
</dbReference>
<organism evidence="2 3">
    <name type="scientific">[Enterobacter] lignolyticus</name>
    <dbReference type="NCBI Taxonomy" id="1334193"/>
    <lineage>
        <taxon>Bacteria</taxon>
        <taxon>Pseudomonadati</taxon>
        <taxon>Pseudomonadota</taxon>
        <taxon>Gammaproteobacteria</taxon>
        <taxon>Enterobacterales</taxon>
        <taxon>Enterobacteriaceae</taxon>
        <taxon>Pluralibacter</taxon>
    </lineage>
</organism>
<feature type="domain" description="AMP-dependent synthetase/ligase" evidence="1">
    <location>
        <begin position="98"/>
        <end position="282"/>
    </location>
</feature>
<dbReference type="Gene3D" id="3.30.300.30">
    <property type="match status" value="1"/>
</dbReference>
<dbReference type="GO" id="GO:0016878">
    <property type="term" value="F:acid-thiol ligase activity"/>
    <property type="evidence" value="ECO:0007669"/>
    <property type="project" value="UniProtKB-ARBA"/>
</dbReference>
<dbReference type="PANTHER" id="PTHR43767:SF1">
    <property type="entry name" value="NONRIBOSOMAL PEPTIDE SYNTHASE PES1 (EUROFUNG)-RELATED"/>
    <property type="match status" value="1"/>
</dbReference>
<evidence type="ECO:0000313" key="2">
    <source>
        <dbReference type="EMBL" id="ALR78491.1"/>
    </source>
</evidence>
<evidence type="ECO:0000259" key="1">
    <source>
        <dbReference type="Pfam" id="PF00501"/>
    </source>
</evidence>
<name>A0A806XII5_9ENTR</name>
<dbReference type="Pfam" id="PF00501">
    <property type="entry name" value="AMP-binding"/>
    <property type="match status" value="1"/>
</dbReference>
<evidence type="ECO:0000313" key="3">
    <source>
        <dbReference type="Proteomes" id="UP000069162"/>
    </source>
</evidence>
<dbReference type="KEGG" id="kle:AO703_20090"/>
<dbReference type="InterPro" id="IPR050237">
    <property type="entry name" value="ATP-dep_AMP-bd_enzyme"/>
</dbReference>
<dbReference type="PANTHER" id="PTHR43767">
    <property type="entry name" value="LONG-CHAIN-FATTY-ACID--COA LIGASE"/>
    <property type="match status" value="1"/>
</dbReference>
<dbReference type="OrthoDB" id="9787658at2"/>
<proteinExistence type="predicted"/>
<dbReference type="InterPro" id="IPR042099">
    <property type="entry name" value="ANL_N_sf"/>
</dbReference>
<dbReference type="Gene3D" id="3.40.50.980">
    <property type="match status" value="1"/>
</dbReference>
<dbReference type="EMBL" id="CP012871">
    <property type="protein sequence ID" value="ALR78491.1"/>
    <property type="molecule type" value="Genomic_DNA"/>
</dbReference>
<dbReference type="Proteomes" id="UP000069162">
    <property type="component" value="Chromosome"/>
</dbReference>